<organism evidence="8 9">
    <name type="scientific">Rikenella microfusus</name>
    <dbReference type="NCBI Taxonomy" id="28139"/>
    <lineage>
        <taxon>Bacteria</taxon>
        <taxon>Pseudomonadati</taxon>
        <taxon>Bacteroidota</taxon>
        <taxon>Bacteroidia</taxon>
        <taxon>Bacteroidales</taxon>
        <taxon>Rikenellaceae</taxon>
        <taxon>Rikenella</taxon>
    </lineage>
</organism>
<gene>
    <name evidence="8" type="ORF">NCTC11190_00148</name>
</gene>
<evidence type="ECO:0000256" key="3">
    <source>
        <dbReference type="ARBA" id="ARBA00022475"/>
    </source>
</evidence>
<dbReference type="Proteomes" id="UP000255233">
    <property type="component" value="Unassembled WGS sequence"/>
</dbReference>
<reference evidence="8 9" key="1">
    <citation type="submission" date="2018-06" db="EMBL/GenBank/DDBJ databases">
        <authorList>
            <consortium name="Pathogen Informatics"/>
            <person name="Doyle S."/>
        </authorList>
    </citation>
    <scope>NUCLEOTIDE SEQUENCE [LARGE SCALE GENOMIC DNA]</scope>
    <source>
        <strain evidence="8 9">NCTC11190</strain>
    </source>
</reference>
<keyword evidence="9" id="KW-1185">Reference proteome</keyword>
<evidence type="ECO:0000256" key="4">
    <source>
        <dbReference type="ARBA" id="ARBA00022692"/>
    </source>
</evidence>
<keyword evidence="7" id="KW-0813">Transport</keyword>
<evidence type="ECO:0000256" key="1">
    <source>
        <dbReference type="ARBA" id="ARBA00004162"/>
    </source>
</evidence>
<comment type="subcellular location">
    <subcellularLocation>
        <location evidence="1">Cell membrane</location>
        <topology evidence="1">Single-pass membrane protein</topology>
    </subcellularLocation>
    <subcellularLocation>
        <location evidence="7">Cell membrane</location>
        <topology evidence="7">Single-pass type II membrane protein</topology>
    </subcellularLocation>
</comment>
<comment type="similarity">
    <text evidence="2 7">Belongs to the ExbD/TolR family.</text>
</comment>
<evidence type="ECO:0000313" key="8">
    <source>
        <dbReference type="EMBL" id="SUE32961.1"/>
    </source>
</evidence>
<keyword evidence="5" id="KW-1133">Transmembrane helix</keyword>
<dbReference type="STRING" id="880526.GCA_000427365_01290"/>
<evidence type="ECO:0000256" key="2">
    <source>
        <dbReference type="ARBA" id="ARBA00005811"/>
    </source>
</evidence>
<dbReference type="EMBL" id="UGVL01000001">
    <property type="protein sequence ID" value="SUE32961.1"/>
    <property type="molecule type" value="Genomic_DNA"/>
</dbReference>
<keyword evidence="4 7" id="KW-0812">Transmembrane</keyword>
<name>A0A379MMX3_9BACT</name>
<evidence type="ECO:0000256" key="6">
    <source>
        <dbReference type="ARBA" id="ARBA00023136"/>
    </source>
</evidence>
<dbReference type="Pfam" id="PF02472">
    <property type="entry name" value="ExbD"/>
    <property type="match status" value="1"/>
</dbReference>
<sequence>MAKRKVPEINSGSMADIAFLLLIFWLMTTSMNVDSGIARKLPPLVEQDNDPGMDAHERNVLMVFVSGNNQLMVAGQRMDISGLCEKAKTFITNPTNDPNMPEKEMTDIPLLGRYPVSKGLISLQNDRGTSYDMYLQVQNELTKAYNQAKDELAQQKFGRSFTDLNDEQRKAVNKAIPVKISEAEPRNLTGGK</sequence>
<dbReference type="GO" id="GO:0015031">
    <property type="term" value="P:protein transport"/>
    <property type="evidence" value="ECO:0007669"/>
    <property type="project" value="UniProtKB-KW"/>
</dbReference>
<proteinExistence type="inferred from homology"/>
<dbReference type="RefSeq" id="WP_027290992.1">
    <property type="nucleotide sequence ID" value="NZ_CALVFX010000004.1"/>
</dbReference>
<keyword evidence="3" id="KW-1003">Cell membrane</keyword>
<evidence type="ECO:0000256" key="5">
    <source>
        <dbReference type="ARBA" id="ARBA00022989"/>
    </source>
</evidence>
<dbReference type="PANTHER" id="PTHR30558:SF3">
    <property type="entry name" value="BIOPOLYMER TRANSPORT PROTEIN EXBD-RELATED"/>
    <property type="match status" value="1"/>
</dbReference>
<dbReference type="GO" id="GO:0022857">
    <property type="term" value="F:transmembrane transporter activity"/>
    <property type="evidence" value="ECO:0007669"/>
    <property type="project" value="InterPro"/>
</dbReference>
<protein>
    <submittedName>
        <fullName evidence="8">Biopolymer transport protein ExbD/TolR</fullName>
    </submittedName>
</protein>
<dbReference type="GO" id="GO:0005886">
    <property type="term" value="C:plasma membrane"/>
    <property type="evidence" value="ECO:0007669"/>
    <property type="project" value="UniProtKB-SubCell"/>
</dbReference>
<dbReference type="PANTHER" id="PTHR30558">
    <property type="entry name" value="EXBD MEMBRANE COMPONENT OF PMF-DRIVEN MACROMOLECULE IMPORT SYSTEM"/>
    <property type="match status" value="1"/>
</dbReference>
<keyword evidence="6" id="KW-0472">Membrane</keyword>
<dbReference type="InterPro" id="IPR003400">
    <property type="entry name" value="ExbD"/>
</dbReference>
<dbReference type="AlphaFoldDB" id="A0A379MMX3"/>
<dbReference type="OrthoDB" id="9801500at2"/>
<accession>A0A379MMX3</accession>
<evidence type="ECO:0000313" key="9">
    <source>
        <dbReference type="Proteomes" id="UP000255233"/>
    </source>
</evidence>
<evidence type="ECO:0000256" key="7">
    <source>
        <dbReference type="RuleBase" id="RU003879"/>
    </source>
</evidence>
<keyword evidence="7" id="KW-0653">Protein transport</keyword>